<protein>
    <submittedName>
        <fullName evidence="2">Uncharacterized protein</fullName>
    </submittedName>
</protein>
<feature type="region of interest" description="Disordered" evidence="1">
    <location>
        <begin position="169"/>
        <end position="207"/>
    </location>
</feature>
<accession>A0A6U3XCA8</accession>
<gene>
    <name evidence="2" type="ORF">DBRI1063_LOCUS8876</name>
</gene>
<feature type="compositionally biased region" description="Basic and acidic residues" evidence="1">
    <location>
        <begin position="374"/>
        <end position="392"/>
    </location>
</feature>
<feature type="compositionally biased region" description="Basic and acidic residues" evidence="1">
    <location>
        <begin position="1"/>
        <end position="11"/>
    </location>
</feature>
<sequence length="392" mass="43376">MNIDQEKRKVLLGESSASPSLKRERESNFRHQVEALALSGLIRMSNNSKSSVSLGKESGHQFNQFSLSSPHMPTMKRQKMDHSALSATAAAAAHTNTLFPQYNAFQALPFAAANTATASSVAAAPSTNPYFPSAHSSSASPNAEMVKLQEMKLQLQLNLMMQHQHYQNQLSMLQRQQPQQTLSQPSSLSQRQSTPTSQQALQQQLKHQNGSSLSIPQLFPSSQHKTYQANCRNAKQCFPFPSSQTKQTYRIPTMLSNLKSYQTQWDQLKQTLFPSSSELSFAELHLLKEEFKFFVNQSRMVVQDDLSCTQQFRVLPTSAKSLSSSSSSATTQMSKGQSKSSEYALSPKTTNGMMTSMVNSGTKQPTSLSGNGSKRKENGNDTNDKSREKPTT</sequence>
<dbReference type="AlphaFoldDB" id="A0A6U3XCA8"/>
<evidence type="ECO:0000256" key="1">
    <source>
        <dbReference type="SAM" id="MobiDB-lite"/>
    </source>
</evidence>
<dbReference type="EMBL" id="HBGN01013896">
    <property type="protein sequence ID" value="CAD9325916.1"/>
    <property type="molecule type" value="Transcribed_RNA"/>
</dbReference>
<evidence type="ECO:0000313" key="2">
    <source>
        <dbReference type="EMBL" id="CAD9325916.1"/>
    </source>
</evidence>
<feature type="compositionally biased region" description="Low complexity" evidence="1">
    <location>
        <begin position="319"/>
        <end position="331"/>
    </location>
</feature>
<feature type="compositionally biased region" description="Polar residues" evidence="1">
    <location>
        <begin position="332"/>
        <end position="372"/>
    </location>
</feature>
<organism evidence="2">
    <name type="scientific">Ditylum brightwellii</name>
    <dbReference type="NCBI Taxonomy" id="49249"/>
    <lineage>
        <taxon>Eukaryota</taxon>
        <taxon>Sar</taxon>
        <taxon>Stramenopiles</taxon>
        <taxon>Ochrophyta</taxon>
        <taxon>Bacillariophyta</taxon>
        <taxon>Mediophyceae</taxon>
        <taxon>Lithodesmiophycidae</taxon>
        <taxon>Lithodesmiales</taxon>
        <taxon>Lithodesmiaceae</taxon>
        <taxon>Ditylum</taxon>
    </lineage>
</organism>
<proteinExistence type="predicted"/>
<reference evidence="2" key="1">
    <citation type="submission" date="2021-01" db="EMBL/GenBank/DDBJ databases">
        <authorList>
            <person name="Corre E."/>
            <person name="Pelletier E."/>
            <person name="Niang G."/>
            <person name="Scheremetjew M."/>
            <person name="Finn R."/>
            <person name="Kale V."/>
            <person name="Holt S."/>
            <person name="Cochrane G."/>
            <person name="Meng A."/>
            <person name="Brown T."/>
            <person name="Cohen L."/>
        </authorList>
    </citation>
    <scope>NUCLEOTIDE SEQUENCE</scope>
    <source>
        <strain evidence="2">Pop2</strain>
    </source>
</reference>
<feature type="compositionally biased region" description="Low complexity" evidence="1">
    <location>
        <begin position="169"/>
        <end position="205"/>
    </location>
</feature>
<feature type="region of interest" description="Disordered" evidence="1">
    <location>
        <begin position="319"/>
        <end position="392"/>
    </location>
</feature>
<feature type="region of interest" description="Disordered" evidence="1">
    <location>
        <begin position="1"/>
        <end position="26"/>
    </location>
</feature>
<name>A0A6U3XCA8_9STRA</name>